<dbReference type="GO" id="GO:0016020">
    <property type="term" value="C:membrane"/>
    <property type="evidence" value="ECO:0007669"/>
    <property type="project" value="UniProtKB-SubCell"/>
</dbReference>
<dbReference type="PANTHER" id="PTHR43840">
    <property type="entry name" value="MITOCHONDRIAL METAL TRANSPORTER 1-RELATED"/>
    <property type="match status" value="1"/>
</dbReference>
<dbReference type="PANTHER" id="PTHR43840:SF50">
    <property type="entry name" value="MANGANESE EFFLUX SYSTEM PROTEIN MNES"/>
    <property type="match status" value="1"/>
</dbReference>
<keyword evidence="5 7" id="KW-1133">Transmembrane helix</keyword>
<evidence type="ECO:0000256" key="6">
    <source>
        <dbReference type="ARBA" id="ARBA00023136"/>
    </source>
</evidence>
<dbReference type="InterPro" id="IPR058533">
    <property type="entry name" value="Cation_efflux_TM"/>
</dbReference>
<feature type="domain" description="Cation efflux protein transmembrane" evidence="8">
    <location>
        <begin position="31"/>
        <end position="223"/>
    </location>
</feature>
<evidence type="ECO:0000256" key="1">
    <source>
        <dbReference type="ARBA" id="ARBA00004141"/>
    </source>
</evidence>
<evidence type="ECO:0000256" key="3">
    <source>
        <dbReference type="ARBA" id="ARBA00022448"/>
    </source>
</evidence>
<accession>A0A1T4ZQ17</accession>
<feature type="transmembrane region" description="Helical" evidence="7">
    <location>
        <begin position="193"/>
        <end position="212"/>
    </location>
</feature>
<evidence type="ECO:0000259" key="9">
    <source>
        <dbReference type="Pfam" id="PF16916"/>
    </source>
</evidence>
<dbReference type="Pfam" id="PF01545">
    <property type="entry name" value="Cation_efflux"/>
    <property type="match status" value="1"/>
</dbReference>
<reference evidence="11" key="1">
    <citation type="submission" date="2017-02" db="EMBL/GenBank/DDBJ databases">
        <authorList>
            <person name="Varghese N."/>
            <person name="Submissions S."/>
        </authorList>
    </citation>
    <scope>NUCLEOTIDE SEQUENCE [LARGE SCALE GENOMIC DNA]</scope>
    <source>
        <strain evidence="11">ATCC 35199</strain>
    </source>
</reference>
<gene>
    <name evidence="10" type="ORF">SAMN02745120_0199</name>
</gene>
<feature type="domain" description="Cation efflux protein cytoplasmic" evidence="9">
    <location>
        <begin position="227"/>
        <end position="303"/>
    </location>
</feature>
<evidence type="ECO:0000256" key="5">
    <source>
        <dbReference type="ARBA" id="ARBA00022989"/>
    </source>
</evidence>
<feature type="transmembrane region" description="Helical" evidence="7">
    <location>
        <begin position="97"/>
        <end position="116"/>
    </location>
</feature>
<dbReference type="OrthoDB" id="9806522at2"/>
<dbReference type="SUPFAM" id="SSF161111">
    <property type="entry name" value="Cation efflux protein transmembrane domain-like"/>
    <property type="match status" value="1"/>
</dbReference>
<dbReference type="InterPro" id="IPR036837">
    <property type="entry name" value="Cation_efflux_CTD_sf"/>
</dbReference>
<keyword evidence="6 7" id="KW-0472">Membrane</keyword>
<evidence type="ECO:0000313" key="10">
    <source>
        <dbReference type="EMBL" id="SKB24871.1"/>
    </source>
</evidence>
<feature type="transmembrane region" description="Helical" evidence="7">
    <location>
        <begin position="128"/>
        <end position="148"/>
    </location>
</feature>
<evidence type="ECO:0000256" key="7">
    <source>
        <dbReference type="SAM" id="Phobius"/>
    </source>
</evidence>
<protein>
    <submittedName>
        <fullName evidence="10">Cation diffusion facilitator family transporter</fullName>
    </submittedName>
</protein>
<dbReference type="NCBIfam" id="TIGR01297">
    <property type="entry name" value="CDF"/>
    <property type="match status" value="1"/>
</dbReference>
<keyword evidence="11" id="KW-1185">Reference proteome</keyword>
<comment type="subcellular location">
    <subcellularLocation>
        <location evidence="1">Membrane</location>
        <topology evidence="1">Multi-pass membrane protein</topology>
    </subcellularLocation>
</comment>
<dbReference type="Gene3D" id="1.20.1510.10">
    <property type="entry name" value="Cation efflux protein transmembrane domain"/>
    <property type="match status" value="1"/>
</dbReference>
<dbReference type="SUPFAM" id="SSF160240">
    <property type="entry name" value="Cation efflux protein cytoplasmic domain-like"/>
    <property type="match status" value="1"/>
</dbReference>
<evidence type="ECO:0000259" key="8">
    <source>
        <dbReference type="Pfam" id="PF01545"/>
    </source>
</evidence>
<dbReference type="GO" id="GO:0008324">
    <property type="term" value="F:monoatomic cation transmembrane transporter activity"/>
    <property type="evidence" value="ECO:0007669"/>
    <property type="project" value="InterPro"/>
</dbReference>
<dbReference type="RefSeq" id="WP_079588205.1">
    <property type="nucleotide sequence ID" value="NZ_CP154629.1"/>
</dbReference>
<keyword evidence="4 7" id="KW-0812">Transmembrane</keyword>
<dbReference type="Pfam" id="PF16916">
    <property type="entry name" value="ZT_dimer"/>
    <property type="match status" value="1"/>
</dbReference>
<dbReference type="InterPro" id="IPR027469">
    <property type="entry name" value="Cation_efflux_TMD_sf"/>
</dbReference>
<organism evidence="10 11">
    <name type="scientific">Acetoanaerobium noterae</name>
    <dbReference type="NCBI Taxonomy" id="745369"/>
    <lineage>
        <taxon>Bacteria</taxon>
        <taxon>Bacillati</taxon>
        <taxon>Bacillota</taxon>
        <taxon>Clostridia</taxon>
        <taxon>Peptostreptococcales</taxon>
        <taxon>Filifactoraceae</taxon>
        <taxon>Acetoanaerobium</taxon>
    </lineage>
</organism>
<dbReference type="Gene3D" id="3.30.70.1350">
    <property type="entry name" value="Cation efflux protein, cytoplasmic domain"/>
    <property type="match status" value="1"/>
</dbReference>
<comment type="similarity">
    <text evidence="2">Belongs to the cation diffusion facilitator (CDF) transporter (TC 2.A.4) family.</text>
</comment>
<dbReference type="InterPro" id="IPR027470">
    <property type="entry name" value="Cation_efflux_CTD"/>
</dbReference>
<dbReference type="InterPro" id="IPR002524">
    <property type="entry name" value="Cation_efflux"/>
</dbReference>
<sequence>MIKLIIKKFVKNYNDVENKYVRESYGILSGILGILCNLFLFGLKLTIGLIMNSIAIISDAFNNLSDMGTSIVTILGVKMSNSLPDEEHPFGHGRIEYISSLIVSFIIMLVGFELLKSSVDKIRNPEEVIFNPILMLILLMSILVKIWMFSYNTYIGKTINSSINKATAADSLNDVIATSAVILSTVIQRYVNAPVDGFVGVLVSLIIIYTGFNISKDTVNILLGQSPSEETVEKVCSFIQKNEYIIGIHDLRIHDYGPGRSIGSVHVELLDSLELVHAHSIVDKIEKDIISQTGIDIVIHVDPVGKVSKI</sequence>
<dbReference type="AlphaFoldDB" id="A0A1T4ZQ17"/>
<evidence type="ECO:0000313" key="11">
    <source>
        <dbReference type="Proteomes" id="UP000243406"/>
    </source>
</evidence>
<dbReference type="InterPro" id="IPR050291">
    <property type="entry name" value="CDF_Transporter"/>
</dbReference>
<keyword evidence="3" id="KW-0813">Transport</keyword>
<feature type="transmembrane region" description="Helical" evidence="7">
    <location>
        <begin position="25"/>
        <end position="43"/>
    </location>
</feature>
<dbReference type="Proteomes" id="UP000243406">
    <property type="component" value="Unassembled WGS sequence"/>
</dbReference>
<dbReference type="FunFam" id="1.20.1510.10:FF:000006">
    <property type="entry name" value="Divalent cation efflux transporter"/>
    <property type="match status" value="1"/>
</dbReference>
<proteinExistence type="inferred from homology"/>
<evidence type="ECO:0000256" key="2">
    <source>
        <dbReference type="ARBA" id="ARBA00008114"/>
    </source>
</evidence>
<evidence type="ECO:0000256" key="4">
    <source>
        <dbReference type="ARBA" id="ARBA00022692"/>
    </source>
</evidence>
<name>A0A1T4ZQ17_9FIRM</name>
<dbReference type="EMBL" id="FUYN01000001">
    <property type="protein sequence ID" value="SKB24871.1"/>
    <property type="molecule type" value="Genomic_DNA"/>
</dbReference>